<evidence type="ECO:0000256" key="6">
    <source>
        <dbReference type="ARBA" id="ARBA00023136"/>
    </source>
</evidence>
<evidence type="ECO:0000256" key="4">
    <source>
        <dbReference type="ARBA" id="ARBA00022692"/>
    </source>
</evidence>
<dbReference type="PANTHER" id="PTHR33452">
    <property type="entry name" value="OXIDOREDUCTASE CATD-RELATED"/>
    <property type="match status" value="1"/>
</dbReference>
<dbReference type="InterPro" id="IPR032808">
    <property type="entry name" value="DoxX"/>
</dbReference>
<dbReference type="OrthoDB" id="9808524at2"/>
<dbReference type="AlphaFoldDB" id="A0A0H1R9I5"/>
<dbReference type="InterPro" id="IPR051907">
    <property type="entry name" value="DoxX-like_oxidoreductase"/>
</dbReference>
<dbReference type="EMBL" id="LCYG01000046">
    <property type="protein sequence ID" value="KLK91749.1"/>
    <property type="molecule type" value="Genomic_DNA"/>
</dbReference>
<name>A0A0H1R9I5_9HYPH</name>
<dbReference type="RefSeq" id="WP_047190497.1">
    <property type="nucleotide sequence ID" value="NZ_LCYG01000046.1"/>
</dbReference>
<sequence>MAYSDTLDRWSPYALAVLRIVTALIFMLHGTQKLLGFPAPPQSGMPPVLSLFGIGAVLELVGGLLILIGLFTRPVALILAGEMAVAYWMFHAPQSVYPVLNGGDAAILYCFVFLLFVFTGPGAWSVDGARARTGPRHSWER</sequence>
<dbReference type="GO" id="GO:0005886">
    <property type="term" value="C:plasma membrane"/>
    <property type="evidence" value="ECO:0007669"/>
    <property type="project" value="UniProtKB-SubCell"/>
</dbReference>
<evidence type="ECO:0000256" key="1">
    <source>
        <dbReference type="ARBA" id="ARBA00004651"/>
    </source>
</evidence>
<keyword evidence="6 7" id="KW-0472">Membrane</keyword>
<evidence type="ECO:0000313" key="8">
    <source>
        <dbReference type="EMBL" id="KLK91749.1"/>
    </source>
</evidence>
<reference evidence="8 9" key="1">
    <citation type="submission" date="2015-05" db="EMBL/GenBank/DDBJ databases">
        <title>Draft genome sequence of Microvirga vignae strain BR3299, a novel nitrogen fixing bacteria isolated from Brazil semi-aired region.</title>
        <authorList>
            <person name="Zilli J.E."/>
            <person name="Passos S.R."/>
            <person name="Leite J."/>
            <person name="Baldani J.I."/>
            <person name="Xavier G.R."/>
            <person name="Rumjaneck N.G."/>
            <person name="Simoes-Araujo J.L."/>
        </authorList>
    </citation>
    <scope>NUCLEOTIDE SEQUENCE [LARGE SCALE GENOMIC DNA]</scope>
    <source>
        <strain evidence="8 9">BR3299</strain>
    </source>
</reference>
<accession>A0A0H1R9I5</accession>
<keyword evidence="3" id="KW-1003">Cell membrane</keyword>
<feature type="transmembrane region" description="Helical" evidence="7">
    <location>
        <begin position="12"/>
        <end position="29"/>
    </location>
</feature>
<keyword evidence="9" id="KW-1185">Reference proteome</keyword>
<dbReference type="Proteomes" id="UP000035489">
    <property type="component" value="Unassembled WGS sequence"/>
</dbReference>
<feature type="transmembrane region" description="Helical" evidence="7">
    <location>
        <begin position="106"/>
        <end position="126"/>
    </location>
</feature>
<feature type="transmembrane region" description="Helical" evidence="7">
    <location>
        <begin position="75"/>
        <end position="94"/>
    </location>
</feature>
<evidence type="ECO:0000256" key="7">
    <source>
        <dbReference type="SAM" id="Phobius"/>
    </source>
</evidence>
<keyword evidence="4 7" id="KW-0812">Transmembrane</keyword>
<protein>
    <submittedName>
        <fullName evidence="8">DoxX family protein</fullName>
    </submittedName>
</protein>
<comment type="similarity">
    <text evidence="2">Belongs to the DoxX family.</text>
</comment>
<evidence type="ECO:0000256" key="3">
    <source>
        <dbReference type="ARBA" id="ARBA00022475"/>
    </source>
</evidence>
<comment type="subcellular location">
    <subcellularLocation>
        <location evidence="1">Cell membrane</location>
        <topology evidence="1">Multi-pass membrane protein</topology>
    </subcellularLocation>
</comment>
<feature type="transmembrane region" description="Helical" evidence="7">
    <location>
        <begin position="49"/>
        <end position="68"/>
    </location>
</feature>
<dbReference type="PATRIC" id="fig|1225564.3.peg.4849"/>
<comment type="caution">
    <text evidence="8">The sequence shown here is derived from an EMBL/GenBank/DDBJ whole genome shotgun (WGS) entry which is preliminary data.</text>
</comment>
<dbReference type="PANTHER" id="PTHR33452:SF4">
    <property type="entry name" value="BLL4328 PROTEIN"/>
    <property type="match status" value="1"/>
</dbReference>
<organism evidence="8 9">
    <name type="scientific">Microvirga vignae</name>
    <dbReference type="NCBI Taxonomy" id="1225564"/>
    <lineage>
        <taxon>Bacteria</taxon>
        <taxon>Pseudomonadati</taxon>
        <taxon>Pseudomonadota</taxon>
        <taxon>Alphaproteobacteria</taxon>
        <taxon>Hyphomicrobiales</taxon>
        <taxon>Methylobacteriaceae</taxon>
        <taxon>Microvirga</taxon>
    </lineage>
</organism>
<dbReference type="Pfam" id="PF07681">
    <property type="entry name" value="DoxX"/>
    <property type="match status" value="1"/>
</dbReference>
<evidence type="ECO:0000313" key="9">
    <source>
        <dbReference type="Proteomes" id="UP000035489"/>
    </source>
</evidence>
<evidence type="ECO:0000256" key="2">
    <source>
        <dbReference type="ARBA" id="ARBA00006679"/>
    </source>
</evidence>
<keyword evidence="5 7" id="KW-1133">Transmembrane helix</keyword>
<gene>
    <name evidence="8" type="ORF">AA309_18525</name>
</gene>
<evidence type="ECO:0000256" key="5">
    <source>
        <dbReference type="ARBA" id="ARBA00022989"/>
    </source>
</evidence>
<dbReference type="STRING" id="1225564.AA309_18525"/>
<proteinExistence type="inferred from homology"/>